<dbReference type="SUPFAM" id="SSF52266">
    <property type="entry name" value="SGNH hydrolase"/>
    <property type="match status" value="1"/>
</dbReference>
<evidence type="ECO:0000313" key="3">
    <source>
        <dbReference type="EMBL" id="KAJ2677702.1"/>
    </source>
</evidence>
<dbReference type="EMBL" id="JANBTW010000029">
    <property type="protein sequence ID" value="KAJ2677702.1"/>
    <property type="molecule type" value="Genomic_DNA"/>
</dbReference>
<accession>A0A9W8G2X8</accession>
<evidence type="ECO:0000256" key="1">
    <source>
        <dbReference type="SAM" id="MobiDB-lite"/>
    </source>
</evidence>
<gene>
    <name evidence="3" type="ORF">GGI25_002947</name>
</gene>
<feature type="region of interest" description="Disordered" evidence="1">
    <location>
        <begin position="596"/>
        <end position="615"/>
    </location>
</feature>
<keyword evidence="2" id="KW-0472">Membrane</keyword>
<evidence type="ECO:0000256" key="2">
    <source>
        <dbReference type="SAM" id="Phobius"/>
    </source>
</evidence>
<dbReference type="PROSITE" id="PS51257">
    <property type="entry name" value="PROKAR_LIPOPROTEIN"/>
    <property type="match status" value="1"/>
</dbReference>
<keyword evidence="2" id="KW-1133">Transmembrane helix</keyword>
<keyword evidence="2" id="KW-0812">Transmembrane</keyword>
<proteinExistence type="predicted"/>
<comment type="caution">
    <text evidence="3">The sequence shown here is derived from an EMBL/GenBank/DDBJ whole genome shotgun (WGS) entry which is preliminary data.</text>
</comment>
<dbReference type="Proteomes" id="UP001151518">
    <property type="component" value="Unassembled WGS sequence"/>
</dbReference>
<dbReference type="OrthoDB" id="2104804at2759"/>
<name>A0A9W8G2X8_9FUNG</name>
<protein>
    <submittedName>
        <fullName evidence="3">Uncharacterized protein</fullName>
    </submittedName>
</protein>
<sequence>MEIRTRKILGFRRKVQVYLLTLVIITFSCSLINNWQYVHNQQKLNAYSDTDSGSSSSGDGVGIGGSKSGWWSTLFASNRYTIDYSCAATRLDPTLWAHSYAHNSQPFAILPNDKPFNSKKGGSVLKVVAGQPVCVRIVVPPINSANAFDLEEKRITEMYQPIPGHPGLWDSIVLDAIGEATGISVSIALSPVQHIQMSDRNAVHIYEGEIQIFDDDSFSIRGIVEHREAQWNYDPPTTVPLTYSPEAILVQPGTQIKVDVPQSSIYHPKNYQKLPACLSADEPGRWVSAKSLSPPPQTMGLPINKGRVWMPYKCKLIGYTYSEFLQCLDSIRPYSPNRKGTYTIHWFGDTNTRRALKKITSLGSWCTESEAHKMQCSCDDSGEVFSRFTGQNSVRDTLLDLNDEDGGWSVLENGKKKVRTMFSPLARIYYHRWEGLTIYNGALGWRSVFSAENLSAYPRADLLVISLSTLDASFTPFLEYTRQISELIALIKANYGGRHIILRSPQYTCCYLPKGTPLRRVQRDRNRLYGEYTQRMFKYHFGPLLHMWDVSRLAEALPAESRIEAATCAVNNVPAGLVDVENHLLISSLCNADPLDSRNHGERDGKPAHSMHELP</sequence>
<dbReference type="AlphaFoldDB" id="A0A9W8G2X8"/>
<reference evidence="3" key="1">
    <citation type="submission" date="2022-07" db="EMBL/GenBank/DDBJ databases">
        <title>Phylogenomic reconstructions and comparative analyses of Kickxellomycotina fungi.</title>
        <authorList>
            <person name="Reynolds N.K."/>
            <person name="Stajich J.E."/>
            <person name="Barry K."/>
            <person name="Grigoriev I.V."/>
            <person name="Crous P."/>
            <person name="Smith M.E."/>
        </authorList>
    </citation>
    <scope>NUCLEOTIDE SEQUENCE</scope>
    <source>
        <strain evidence="3">NRRL 3115</strain>
    </source>
</reference>
<evidence type="ECO:0000313" key="4">
    <source>
        <dbReference type="Proteomes" id="UP001151518"/>
    </source>
</evidence>
<feature type="transmembrane region" description="Helical" evidence="2">
    <location>
        <begin position="15"/>
        <end position="35"/>
    </location>
</feature>
<organism evidence="3 4">
    <name type="scientific">Coemansia spiralis</name>
    <dbReference type="NCBI Taxonomy" id="417178"/>
    <lineage>
        <taxon>Eukaryota</taxon>
        <taxon>Fungi</taxon>
        <taxon>Fungi incertae sedis</taxon>
        <taxon>Zoopagomycota</taxon>
        <taxon>Kickxellomycotina</taxon>
        <taxon>Kickxellomycetes</taxon>
        <taxon>Kickxellales</taxon>
        <taxon>Kickxellaceae</taxon>
        <taxon>Coemansia</taxon>
    </lineage>
</organism>